<dbReference type="InterPro" id="IPR004360">
    <property type="entry name" value="Glyas_Fos-R_dOase_dom"/>
</dbReference>
<dbReference type="CDD" id="cd07247">
    <property type="entry name" value="SgaA_N_like"/>
    <property type="match status" value="2"/>
</dbReference>
<keyword evidence="3" id="KW-1185">Reference proteome</keyword>
<reference evidence="2 3" key="1">
    <citation type="submission" date="2019-10" db="EMBL/GenBank/DDBJ databases">
        <title>Streptomyces smaragdinus sp. nov. and Streptomyces fabii sp. nov., isolated from the gut of fungus growing-termite Macrotermes natalensis.</title>
        <authorList>
            <person name="Schwitalla J."/>
            <person name="Benndorf R."/>
            <person name="Martin K."/>
            <person name="De Beer W."/>
            <person name="Kaster A.-K."/>
            <person name="Vollmers J."/>
            <person name="Poulsen M."/>
            <person name="Beemelmanns C."/>
        </authorList>
    </citation>
    <scope>NUCLEOTIDE SEQUENCE [LARGE SCALE GENOMIC DNA]</scope>
    <source>
        <strain evidence="2 3">RB5</strain>
    </source>
</reference>
<dbReference type="Pfam" id="PF00903">
    <property type="entry name" value="Glyoxalase"/>
    <property type="match status" value="1"/>
</dbReference>
<dbReference type="OrthoDB" id="9793039at2"/>
<sequence>MAPTPDGTPIWADAMFPDLDGAKRFYGDLFGWTFEGGDPQYGGYTQALSDGKRVAAVVPQMPGMEGVPPSWTLYFSSADIKATTERIRTAGGTTDMEPMQVGEFGSMLIAKEPSGVQFGVWQPGTHPGFEKQNEPGSFAWAEVTTREAAKADAFFPAVFDYKVQRMEDDKIDFHLWSLPGAKEPALGRFRMTEDVPAEVPPYINVYFAVDDCDEAVGKVTGAGGTVHFGPMTSPFGRFATVSDPQGASFAVIDLATMEGDMPKVSPV</sequence>
<dbReference type="PANTHER" id="PTHR33993">
    <property type="entry name" value="GLYOXALASE-RELATED"/>
    <property type="match status" value="1"/>
</dbReference>
<protein>
    <submittedName>
        <fullName evidence="2">Putative glyoxylase CFP32</fullName>
    </submittedName>
</protein>
<dbReference type="AlphaFoldDB" id="A0A7K0CAC8"/>
<dbReference type="PANTHER" id="PTHR33993:SF10">
    <property type="entry name" value="CONSERVED PROTEIN"/>
    <property type="match status" value="1"/>
</dbReference>
<dbReference type="PROSITE" id="PS51819">
    <property type="entry name" value="VOC"/>
    <property type="match status" value="2"/>
</dbReference>
<dbReference type="EMBL" id="WEGJ01000001">
    <property type="protein sequence ID" value="MQY10399.1"/>
    <property type="molecule type" value="Genomic_DNA"/>
</dbReference>
<accession>A0A7K0CAC8</accession>
<evidence type="ECO:0000313" key="3">
    <source>
        <dbReference type="Proteomes" id="UP000466345"/>
    </source>
</evidence>
<dbReference type="InterPro" id="IPR029068">
    <property type="entry name" value="Glyas_Bleomycin-R_OHBP_Dase"/>
</dbReference>
<feature type="domain" description="VOC" evidence="1">
    <location>
        <begin position="137"/>
        <end position="254"/>
    </location>
</feature>
<feature type="domain" description="VOC" evidence="1">
    <location>
        <begin position="8"/>
        <end position="123"/>
    </location>
</feature>
<dbReference type="Gene3D" id="3.10.180.10">
    <property type="entry name" value="2,3-Dihydroxybiphenyl 1,2-Dioxygenase, domain 1"/>
    <property type="match status" value="2"/>
</dbReference>
<dbReference type="RefSeq" id="WP_153449694.1">
    <property type="nucleotide sequence ID" value="NZ_WEGJ01000001.1"/>
</dbReference>
<name>A0A7K0CAC8_9ACTN</name>
<organism evidence="2 3">
    <name type="scientific">Streptomyces smaragdinus</name>
    <dbReference type="NCBI Taxonomy" id="2585196"/>
    <lineage>
        <taxon>Bacteria</taxon>
        <taxon>Bacillati</taxon>
        <taxon>Actinomycetota</taxon>
        <taxon>Actinomycetes</taxon>
        <taxon>Kitasatosporales</taxon>
        <taxon>Streptomycetaceae</taxon>
        <taxon>Streptomyces</taxon>
    </lineage>
</organism>
<gene>
    <name evidence="2" type="ORF">SRB5_05070</name>
</gene>
<dbReference type="Proteomes" id="UP000466345">
    <property type="component" value="Unassembled WGS sequence"/>
</dbReference>
<comment type="caution">
    <text evidence="2">The sequence shown here is derived from an EMBL/GenBank/DDBJ whole genome shotgun (WGS) entry which is preliminary data.</text>
</comment>
<evidence type="ECO:0000313" key="2">
    <source>
        <dbReference type="EMBL" id="MQY10399.1"/>
    </source>
</evidence>
<proteinExistence type="predicted"/>
<dbReference type="InterPro" id="IPR052164">
    <property type="entry name" value="Anthracycline_SecMetBiosynth"/>
</dbReference>
<dbReference type="InterPro" id="IPR037523">
    <property type="entry name" value="VOC_core"/>
</dbReference>
<evidence type="ECO:0000259" key="1">
    <source>
        <dbReference type="PROSITE" id="PS51819"/>
    </source>
</evidence>
<dbReference type="SUPFAM" id="SSF54593">
    <property type="entry name" value="Glyoxalase/Bleomycin resistance protein/Dihydroxybiphenyl dioxygenase"/>
    <property type="match status" value="2"/>
</dbReference>